<feature type="compositionally biased region" description="Low complexity" evidence="1">
    <location>
        <begin position="22"/>
        <end position="45"/>
    </location>
</feature>
<feature type="compositionally biased region" description="Polar residues" evidence="1">
    <location>
        <begin position="87"/>
        <end position="105"/>
    </location>
</feature>
<feature type="region of interest" description="Disordered" evidence="1">
    <location>
        <begin position="239"/>
        <end position="294"/>
    </location>
</feature>
<proteinExistence type="predicted"/>
<organism evidence="2 3">
    <name type="scientific">Lepraria neglecta</name>
    <dbReference type="NCBI Taxonomy" id="209136"/>
    <lineage>
        <taxon>Eukaryota</taxon>
        <taxon>Fungi</taxon>
        <taxon>Dikarya</taxon>
        <taxon>Ascomycota</taxon>
        <taxon>Pezizomycotina</taxon>
        <taxon>Lecanoromycetes</taxon>
        <taxon>OSLEUM clade</taxon>
        <taxon>Lecanoromycetidae</taxon>
        <taxon>Lecanorales</taxon>
        <taxon>Lecanorineae</taxon>
        <taxon>Stereocaulaceae</taxon>
        <taxon>Lepraria</taxon>
    </lineage>
</organism>
<dbReference type="EMBL" id="JASNWA010000007">
    <property type="protein sequence ID" value="KAK3173709.1"/>
    <property type="molecule type" value="Genomic_DNA"/>
</dbReference>
<dbReference type="AlphaFoldDB" id="A0AAE0DKZ9"/>
<feature type="region of interest" description="Disordered" evidence="1">
    <location>
        <begin position="1"/>
        <end position="199"/>
    </location>
</feature>
<feature type="compositionally biased region" description="Low complexity" evidence="1">
    <location>
        <begin position="173"/>
        <end position="188"/>
    </location>
</feature>
<gene>
    <name evidence="2" type="ORF">OEA41_007041</name>
</gene>
<feature type="compositionally biased region" description="Low complexity" evidence="1">
    <location>
        <begin position="254"/>
        <end position="268"/>
    </location>
</feature>
<name>A0AAE0DKZ9_9LECA</name>
<evidence type="ECO:0000313" key="2">
    <source>
        <dbReference type="EMBL" id="KAK3173709.1"/>
    </source>
</evidence>
<accession>A0AAE0DKZ9</accession>
<evidence type="ECO:0008006" key="4">
    <source>
        <dbReference type="Google" id="ProtNLM"/>
    </source>
</evidence>
<dbReference type="PANTHER" id="PTHR28061:SF1">
    <property type="entry name" value="INO80 COMPLEX SUBUNIT 4"/>
    <property type="match status" value="1"/>
</dbReference>
<dbReference type="PANTHER" id="PTHR28061">
    <property type="entry name" value="INO EIGHTY SUBUNIT 4"/>
    <property type="match status" value="1"/>
</dbReference>
<dbReference type="GO" id="GO:0006338">
    <property type="term" value="P:chromatin remodeling"/>
    <property type="evidence" value="ECO:0007669"/>
    <property type="project" value="InterPro"/>
</dbReference>
<evidence type="ECO:0000313" key="3">
    <source>
        <dbReference type="Proteomes" id="UP001276659"/>
    </source>
</evidence>
<feature type="compositionally biased region" description="Basic and acidic residues" evidence="1">
    <location>
        <begin position="127"/>
        <end position="156"/>
    </location>
</feature>
<keyword evidence="3" id="KW-1185">Reference proteome</keyword>
<protein>
    <recommendedName>
        <fullName evidence="4">DUF1711-domain-containing protein</fullName>
    </recommendedName>
</protein>
<dbReference type="InterPro" id="IPR013175">
    <property type="entry name" value="INO80_su_Ies4"/>
</dbReference>
<dbReference type="Proteomes" id="UP001276659">
    <property type="component" value="Unassembled WGS sequence"/>
</dbReference>
<sequence>MDLVDQEQIMPPKSATTLRRVSSLSKVSTPPTSTPTSGPASARPTKSSKPSKIIRLSLPKDFLSGLPHEETVAKTSKAKPKAKASPLSQSTTVASDEPTTSTSVKSELDATPTLKEEAAQASPAVDVKVESTSDPKPGDKREYGAGVEGDDKEKPKTNPRKRPRPDPSKPDGRTAAAKAMKGALGAAGVTTHKLGPKANQGAINAGLRALDRTRKSCRKWEKTGFRVKSFTGRVWEIPSWRAPTTRAFGSESDSGSSNTQSKENSSSNIGSDKSPAVNPSIMASSPAPGPAVTA</sequence>
<dbReference type="GO" id="GO:0031011">
    <property type="term" value="C:Ino80 complex"/>
    <property type="evidence" value="ECO:0007669"/>
    <property type="project" value="InterPro"/>
</dbReference>
<evidence type="ECO:0000256" key="1">
    <source>
        <dbReference type="SAM" id="MobiDB-lite"/>
    </source>
</evidence>
<reference evidence="2" key="1">
    <citation type="submission" date="2022-11" db="EMBL/GenBank/DDBJ databases">
        <title>Chromosomal genome sequence assembly and mating type (MAT) locus characterization of the leprose asexual lichenized fungus Lepraria neglecta (Nyl.) Erichsen.</title>
        <authorList>
            <person name="Allen J.L."/>
            <person name="Pfeffer B."/>
        </authorList>
    </citation>
    <scope>NUCLEOTIDE SEQUENCE</scope>
    <source>
        <strain evidence="2">Allen 5258</strain>
    </source>
</reference>
<dbReference type="Pfam" id="PF08193">
    <property type="entry name" value="INO80_Ies4"/>
    <property type="match status" value="1"/>
</dbReference>
<comment type="caution">
    <text evidence="2">The sequence shown here is derived from an EMBL/GenBank/DDBJ whole genome shotgun (WGS) entry which is preliminary data.</text>
</comment>